<dbReference type="RefSeq" id="WP_073032720.1">
    <property type="nucleotide sequence ID" value="NZ_FQXJ01000027.1"/>
</dbReference>
<feature type="domain" description="HTH arsR-type" evidence="5">
    <location>
        <begin position="43"/>
        <end position="137"/>
    </location>
</feature>
<dbReference type="Proteomes" id="UP000183954">
    <property type="component" value="Unassembled WGS sequence"/>
</dbReference>
<dbReference type="Pfam" id="PF01022">
    <property type="entry name" value="HTH_5"/>
    <property type="match status" value="1"/>
</dbReference>
<name>A0A1M6EH59_9FIRM</name>
<dbReference type="Gene3D" id="1.10.10.10">
    <property type="entry name" value="Winged helix-like DNA-binding domain superfamily/Winged helix DNA-binding domain"/>
    <property type="match status" value="1"/>
</dbReference>
<dbReference type="PROSITE" id="PS50987">
    <property type="entry name" value="HTH_ARSR_2"/>
    <property type="match status" value="1"/>
</dbReference>
<gene>
    <name evidence="6" type="ORF">SAMN02746098_04741</name>
</gene>
<dbReference type="CDD" id="cd00090">
    <property type="entry name" value="HTH_ARSR"/>
    <property type="match status" value="1"/>
</dbReference>
<dbReference type="GO" id="GO:0046686">
    <property type="term" value="P:response to cadmium ion"/>
    <property type="evidence" value="ECO:0007669"/>
    <property type="project" value="UniProtKB-KW"/>
</dbReference>
<dbReference type="NCBIfam" id="NF033788">
    <property type="entry name" value="HTH_metalloreg"/>
    <property type="match status" value="1"/>
</dbReference>
<keyword evidence="4" id="KW-0105">Cadmium resistance</keyword>
<dbReference type="InterPro" id="IPR051011">
    <property type="entry name" value="Metal_resp_trans_reg"/>
</dbReference>
<dbReference type="InterPro" id="IPR011991">
    <property type="entry name" value="ArsR-like_HTH"/>
</dbReference>
<evidence type="ECO:0000256" key="2">
    <source>
        <dbReference type="ARBA" id="ARBA00023125"/>
    </source>
</evidence>
<evidence type="ECO:0000313" key="6">
    <source>
        <dbReference type="EMBL" id="SHI84847.1"/>
    </source>
</evidence>
<keyword evidence="3" id="KW-0804">Transcription</keyword>
<dbReference type="PANTHER" id="PTHR43132:SF6">
    <property type="entry name" value="HTH-TYPE TRANSCRIPTIONAL REPRESSOR CZRA"/>
    <property type="match status" value="1"/>
</dbReference>
<dbReference type="AlphaFoldDB" id="A0A1M6EH59"/>
<dbReference type="PROSITE" id="PS00846">
    <property type="entry name" value="HTH_ARSR_1"/>
    <property type="match status" value="1"/>
</dbReference>
<dbReference type="SMART" id="SM00418">
    <property type="entry name" value="HTH_ARSR"/>
    <property type="match status" value="1"/>
</dbReference>
<keyword evidence="2 6" id="KW-0238">DNA-binding</keyword>
<dbReference type="GO" id="GO:0003700">
    <property type="term" value="F:DNA-binding transcription factor activity"/>
    <property type="evidence" value="ECO:0007669"/>
    <property type="project" value="InterPro"/>
</dbReference>
<dbReference type="PANTHER" id="PTHR43132">
    <property type="entry name" value="ARSENICAL RESISTANCE OPERON REPRESSOR ARSR-RELATED"/>
    <property type="match status" value="1"/>
</dbReference>
<sequence>MARNTEEPENRLSESRTQSSDSPVCEILCVHTDLIESVRKTLIPGGQAHHLADLFKTLGDPTRVRIMDALAKNEFCVCDLAELLGLSQSATSHQLRVLRSDNLVKYRREGKMVYYSLDDDHVMALYREGLEHISEGRKETY</sequence>
<reference evidence="7" key="1">
    <citation type="submission" date="2016-11" db="EMBL/GenBank/DDBJ databases">
        <authorList>
            <person name="Varghese N."/>
            <person name="Submissions S."/>
        </authorList>
    </citation>
    <scope>NUCLEOTIDE SEQUENCE [LARGE SCALE GENOMIC DNA]</scope>
    <source>
        <strain evidence="7">DSM 15449</strain>
    </source>
</reference>
<dbReference type="STRING" id="1121420.SAMN02746098_04741"/>
<accession>A0A1M6EH59</accession>
<protein>
    <submittedName>
        <fullName evidence="6">DNA-binding transcriptional regulator, ArsR family</fullName>
    </submittedName>
</protein>
<dbReference type="InterPro" id="IPR001845">
    <property type="entry name" value="HTH_ArsR_DNA-bd_dom"/>
</dbReference>
<evidence type="ECO:0000259" key="5">
    <source>
        <dbReference type="PROSITE" id="PS50987"/>
    </source>
</evidence>
<dbReference type="SUPFAM" id="SSF46785">
    <property type="entry name" value="Winged helix' DNA-binding domain"/>
    <property type="match status" value="1"/>
</dbReference>
<evidence type="ECO:0000256" key="3">
    <source>
        <dbReference type="ARBA" id="ARBA00023163"/>
    </source>
</evidence>
<dbReference type="InterPro" id="IPR018334">
    <property type="entry name" value="ArsR_HTH"/>
</dbReference>
<dbReference type="GO" id="GO:0003677">
    <property type="term" value="F:DNA binding"/>
    <property type="evidence" value="ECO:0007669"/>
    <property type="project" value="UniProtKB-KW"/>
</dbReference>
<evidence type="ECO:0000313" key="7">
    <source>
        <dbReference type="Proteomes" id="UP000183954"/>
    </source>
</evidence>
<dbReference type="PRINTS" id="PR00778">
    <property type="entry name" value="HTHARSR"/>
</dbReference>
<dbReference type="EMBL" id="FQXJ01000027">
    <property type="protein sequence ID" value="SHI84847.1"/>
    <property type="molecule type" value="Genomic_DNA"/>
</dbReference>
<organism evidence="6 7">
    <name type="scientific">Desulfosporosinus lacus DSM 15449</name>
    <dbReference type="NCBI Taxonomy" id="1121420"/>
    <lineage>
        <taxon>Bacteria</taxon>
        <taxon>Bacillati</taxon>
        <taxon>Bacillota</taxon>
        <taxon>Clostridia</taxon>
        <taxon>Eubacteriales</taxon>
        <taxon>Desulfitobacteriaceae</taxon>
        <taxon>Desulfosporosinus</taxon>
    </lineage>
</organism>
<evidence type="ECO:0000256" key="4">
    <source>
        <dbReference type="ARBA" id="ARBA00043263"/>
    </source>
</evidence>
<proteinExistence type="predicted"/>
<keyword evidence="7" id="KW-1185">Reference proteome</keyword>
<dbReference type="InterPro" id="IPR036390">
    <property type="entry name" value="WH_DNA-bd_sf"/>
</dbReference>
<dbReference type="OrthoDB" id="9794330at2"/>
<dbReference type="InterPro" id="IPR036388">
    <property type="entry name" value="WH-like_DNA-bd_sf"/>
</dbReference>
<evidence type="ECO:0000256" key="1">
    <source>
        <dbReference type="ARBA" id="ARBA00023015"/>
    </source>
</evidence>
<keyword evidence="1" id="KW-0805">Transcription regulation</keyword>